<accession>A0ACC7P1T6</accession>
<dbReference type="Proteomes" id="UP001631969">
    <property type="component" value="Unassembled WGS sequence"/>
</dbReference>
<dbReference type="EMBL" id="JBJURJ010000013">
    <property type="protein sequence ID" value="MFM9330380.1"/>
    <property type="molecule type" value="Genomic_DNA"/>
</dbReference>
<proteinExistence type="predicted"/>
<name>A0ACC7P1T6_9BACL</name>
<evidence type="ECO:0000313" key="2">
    <source>
        <dbReference type="Proteomes" id="UP001631969"/>
    </source>
</evidence>
<reference evidence="1" key="1">
    <citation type="submission" date="2024-12" db="EMBL/GenBank/DDBJ databases">
        <authorList>
            <person name="Wu N."/>
        </authorList>
    </citation>
    <scope>NUCLEOTIDE SEQUENCE</scope>
    <source>
        <strain evidence="1">P15</strain>
    </source>
</reference>
<sequence length="291" mass="32573">MRAVLYYRGSLSSCNYDCPYCPFGKKKDTAETLARDREQLSRFVQWVGAQSEAGHRLKIFFNPYGEGLIHRWYQTAMTELSRMEHVEKVAIQTNLSAGLAWADGLNPDKAAFWATYHPGQVGEAAFLGRCGELHSRGIPFSVGTVGVKSAFEAIASLRGKLPAGVYLWVNAYKDKADYYTEEDRSFLSGIDPHFERNLMDYASSGKSCLAGESVFYVQGTGLVKRCYQDRQVLGHLYREGLEGLSRRRLCRMDACGCYIGYIHMPELELAEVYGERLLERIAGPGAGIART</sequence>
<evidence type="ECO:0000313" key="1">
    <source>
        <dbReference type="EMBL" id="MFM9330380.1"/>
    </source>
</evidence>
<comment type="caution">
    <text evidence="1">The sequence shown here is derived from an EMBL/GenBank/DDBJ whole genome shotgun (WGS) entry which is preliminary data.</text>
</comment>
<keyword evidence="2" id="KW-1185">Reference proteome</keyword>
<organism evidence="1 2">
    <name type="scientific">Paenibacillus mesotrionivorans</name>
    <dbReference type="NCBI Taxonomy" id="3160968"/>
    <lineage>
        <taxon>Bacteria</taxon>
        <taxon>Bacillati</taxon>
        <taxon>Bacillota</taxon>
        <taxon>Bacilli</taxon>
        <taxon>Bacillales</taxon>
        <taxon>Paenibacillaceae</taxon>
        <taxon>Paenibacillus</taxon>
    </lineage>
</organism>
<protein>
    <submittedName>
        <fullName evidence="1">STM4011 family radical SAM protein</fullName>
    </submittedName>
</protein>
<gene>
    <name evidence="1" type="ORF">ACI1P1_18940</name>
</gene>